<keyword evidence="1" id="KW-1133">Transmembrane helix</keyword>
<evidence type="ECO:0000313" key="3">
    <source>
        <dbReference type="Proteomes" id="UP000559626"/>
    </source>
</evidence>
<dbReference type="Proteomes" id="UP000559626">
    <property type="component" value="Unassembled WGS sequence"/>
</dbReference>
<dbReference type="AlphaFoldDB" id="A0A7Y0FMG8"/>
<proteinExistence type="predicted"/>
<dbReference type="EMBL" id="JABBGH010000001">
    <property type="protein sequence ID" value="NML65521.1"/>
    <property type="molecule type" value="Genomic_DNA"/>
</dbReference>
<dbReference type="RefSeq" id="WP_169530818.1">
    <property type="nucleotide sequence ID" value="NZ_JABBGH010000001.1"/>
</dbReference>
<protein>
    <submittedName>
        <fullName evidence="2">Uncharacterized protein</fullName>
    </submittedName>
</protein>
<name>A0A7Y0FMG8_9BACT</name>
<evidence type="ECO:0000256" key="1">
    <source>
        <dbReference type="SAM" id="Phobius"/>
    </source>
</evidence>
<organism evidence="2 3">
    <name type="scientific">Hymenobacter polaris</name>
    <dbReference type="NCBI Taxonomy" id="2682546"/>
    <lineage>
        <taxon>Bacteria</taxon>
        <taxon>Pseudomonadati</taxon>
        <taxon>Bacteroidota</taxon>
        <taxon>Cytophagia</taxon>
        <taxon>Cytophagales</taxon>
        <taxon>Hymenobacteraceae</taxon>
        <taxon>Hymenobacter</taxon>
    </lineage>
</organism>
<gene>
    <name evidence="2" type="ORF">HHL22_09925</name>
</gene>
<keyword evidence="1" id="KW-0812">Transmembrane</keyword>
<evidence type="ECO:0000313" key="2">
    <source>
        <dbReference type="EMBL" id="NML65521.1"/>
    </source>
</evidence>
<keyword evidence="1" id="KW-0472">Membrane</keyword>
<keyword evidence="3" id="KW-1185">Reference proteome</keyword>
<feature type="transmembrane region" description="Helical" evidence="1">
    <location>
        <begin position="28"/>
        <end position="46"/>
    </location>
</feature>
<comment type="caution">
    <text evidence="2">The sequence shown here is derived from an EMBL/GenBank/DDBJ whole genome shotgun (WGS) entry which is preliminary data.</text>
</comment>
<sequence length="69" mass="8231">MEARPYFHRRELPDVRRTYAYSATDRAHGLRILMLGVIVFNLGLYLRLAPRETAELAPPKKYLYFEFKK</sequence>
<reference evidence="2 3" key="1">
    <citation type="submission" date="2020-04" db="EMBL/GenBank/DDBJ databases">
        <title>Hymenobacter polaris sp. nov., isolated from Arctic soil.</title>
        <authorList>
            <person name="Dahal R.H."/>
        </authorList>
    </citation>
    <scope>NUCLEOTIDE SEQUENCE [LARGE SCALE GENOMIC DNA]</scope>
    <source>
        <strain evidence="2 3">RP-2-7</strain>
    </source>
</reference>
<accession>A0A7Y0FMG8</accession>